<proteinExistence type="predicted"/>
<comment type="caution">
    <text evidence="1">The sequence shown here is derived from an EMBL/GenBank/DDBJ whole genome shotgun (WGS) entry which is preliminary data.</text>
</comment>
<sequence>MAEPTHWFVASGGFAADGWVRGTGWGQSIRSDEGMDTTRVRYFEFHGVCLFTKIEMESVPVLVSVFWSVAAAPTLYARPLGACPLGSTLLGQSFA</sequence>
<dbReference type="AlphaFoldDB" id="A0A5N6N7D6"/>
<accession>A0A5N6N7D6</accession>
<name>A0A5N6N7D6_9ASTR</name>
<dbReference type="Proteomes" id="UP000326396">
    <property type="component" value="Linkage Group LG3"/>
</dbReference>
<reference evidence="1 2" key="1">
    <citation type="submission" date="2019-05" db="EMBL/GenBank/DDBJ databases">
        <title>Mikania micrantha, genome provides insights into the molecular mechanism of rapid growth.</title>
        <authorList>
            <person name="Liu B."/>
        </authorList>
    </citation>
    <scope>NUCLEOTIDE SEQUENCE [LARGE SCALE GENOMIC DNA]</scope>
    <source>
        <strain evidence="1">NLD-2019</strain>
        <tissue evidence="1">Leaf</tissue>
    </source>
</reference>
<gene>
    <name evidence="1" type="ORF">E3N88_25865</name>
</gene>
<evidence type="ECO:0000313" key="2">
    <source>
        <dbReference type="Proteomes" id="UP000326396"/>
    </source>
</evidence>
<evidence type="ECO:0000313" key="1">
    <source>
        <dbReference type="EMBL" id="KAD4385696.1"/>
    </source>
</evidence>
<organism evidence="1 2">
    <name type="scientific">Mikania micrantha</name>
    <name type="common">bitter vine</name>
    <dbReference type="NCBI Taxonomy" id="192012"/>
    <lineage>
        <taxon>Eukaryota</taxon>
        <taxon>Viridiplantae</taxon>
        <taxon>Streptophyta</taxon>
        <taxon>Embryophyta</taxon>
        <taxon>Tracheophyta</taxon>
        <taxon>Spermatophyta</taxon>
        <taxon>Magnoliopsida</taxon>
        <taxon>eudicotyledons</taxon>
        <taxon>Gunneridae</taxon>
        <taxon>Pentapetalae</taxon>
        <taxon>asterids</taxon>
        <taxon>campanulids</taxon>
        <taxon>Asterales</taxon>
        <taxon>Asteraceae</taxon>
        <taxon>Asteroideae</taxon>
        <taxon>Heliantheae alliance</taxon>
        <taxon>Eupatorieae</taxon>
        <taxon>Mikania</taxon>
    </lineage>
</organism>
<protein>
    <submittedName>
        <fullName evidence="1">Uncharacterized protein</fullName>
    </submittedName>
</protein>
<dbReference type="EMBL" id="SZYD01000013">
    <property type="protein sequence ID" value="KAD4385696.1"/>
    <property type="molecule type" value="Genomic_DNA"/>
</dbReference>
<keyword evidence="2" id="KW-1185">Reference proteome</keyword>